<comment type="caution">
    <text evidence="4">The sequence shown here is derived from an EMBL/GenBank/DDBJ whole genome shotgun (WGS) entry which is preliminary data.</text>
</comment>
<dbReference type="InterPro" id="IPR003439">
    <property type="entry name" value="ABC_transporter-like_ATP-bd"/>
</dbReference>
<dbReference type="InterPro" id="IPR027417">
    <property type="entry name" value="P-loop_NTPase"/>
</dbReference>
<dbReference type="HOGENOM" id="CLU_096374_0_0_11"/>
<organism evidence="4 5">
    <name type="scientific">Corynebacterium genitalium ATCC 33030</name>
    <dbReference type="NCBI Taxonomy" id="585529"/>
    <lineage>
        <taxon>Bacteria</taxon>
        <taxon>Bacillati</taxon>
        <taxon>Actinomycetota</taxon>
        <taxon>Actinomycetes</taxon>
        <taxon>Mycobacteriales</taxon>
        <taxon>Corynebacteriaceae</taxon>
        <taxon>Corynebacterium</taxon>
    </lineage>
</organism>
<dbReference type="Pfam" id="PF00005">
    <property type="entry name" value="ABC_tran"/>
    <property type="match status" value="1"/>
</dbReference>
<dbReference type="Proteomes" id="UP000004208">
    <property type="component" value="Unassembled WGS sequence"/>
</dbReference>
<dbReference type="InterPro" id="IPR003593">
    <property type="entry name" value="AAA+_ATPase"/>
</dbReference>
<dbReference type="PANTHER" id="PTHR43158:SF10">
    <property type="entry name" value="ABC TRANSPORTER ATP-BINDING PROTEIN YTRB"/>
    <property type="match status" value="1"/>
</dbReference>
<dbReference type="PANTHER" id="PTHR43158">
    <property type="entry name" value="SKFA PEPTIDE EXPORT ATP-BINDING PROTEIN SKFE"/>
    <property type="match status" value="1"/>
</dbReference>
<accession>D7WAK3</accession>
<feature type="domain" description="AAA+ ATPase" evidence="3">
    <location>
        <begin position="8"/>
        <end position="162"/>
    </location>
</feature>
<dbReference type="OrthoDB" id="4426893at2"/>
<protein>
    <submittedName>
        <fullName evidence="4">ABC transporter, ATP-binding protein</fullName>
    </submittedName>
</protein>
<dbReference type="RefSeq" id="WP_005286391.1">
    <property type="nucleotide sequence ID" value="NZ_CM000961.1"/>
</dbReference>
<dbReference type="GO" id="GO:0005524">
    <property type="term" value="F:ATP binding"/>
    <property type="evidence" value="ECO:0007669"/>
    <property type="project" value="UniProtKB-KW"/>
</dbReference>
<dbReference type="SUPFAM" id="SSF52540">
    <property type="entry name" value="P-loop containing nucleoside triphosphate hydrolases"/>
    <property type="match status" value="1"/>
</dbReference>
<dbReference type="eggNOG" id="COG1131">
    <property type="taxonomic scope" value="Bacteria"/>
</dbReference>
<sequence>MTPTLPLSPGFYALVGPNAAGKTHFLHSLIGPDAAFVPAGSDIHFAGRTVADHLRAATTIRKLSSVSLPDKVQESSRFSDLSVGQRRLLTINLAFAVDAPLLLLDEPFDGLDVTSRRTARENLIAYLAENTDRTIVMASHRTEDFAGLATHVIQAFEHEISEPVLIDDLRTLFPTVTGPIKDVNALAERYGELTRSTLGPTARVTLAETPLDLDSMPGLSVEYPDDAQLLDILATTPAPAATSEAMTRKAQP</sequence>
<keyword evidence="1" id="KW-0547">Nucleotide-binding</keyword>
<evidence type="ECO:0000313" key="5">
    <source>
        <dbReference type="Proteomes" id="UP000004208"/>
    </source>
</evidence>
<dbReference type="STRING" id="585529.HMPREF0291_10142"/>
<dbReference type="SMART" id="SM00382">
    <property type="entry name" value="AAA"/>
    <property type="match status" value="1"/>
</dbReference>
<evidence type="ECO:0000259" key="3">
    <source>
        <dbReference type="SMART" id="SM00382"/>
    </source>
</evidence>
<dbReference type="AlphaFoldDB" id="D7WAK3"/>
<name>D7WAK3_9CORY</name>
<evidence type="ECO:0000256" key="2">
    <source>
        <dbReference type="ARBA" id="ARBA00022840"/>
    </source>
</evidence>
<keyword evidence="2 4" id="KW-0067">ATP-binding</keyword>
<evidence type="ECO:0000256" key="1">
    <source>
        <dbReference type="ARBA" id="ARBA00022741"/>
    </source>
</evidence>
<dbReference type="GO" id="GO:0016887">
    <property type="term" value="F:ATP hydrolysis activity"/>
    <property type="evidence" value="ECO:0007669"/>
    <property type="project" value="InterPro"/>
</dbReference>
<reference evidence="4" key="1">
    <citation type="submission" date="2010-06" db="EMBL/GenBank/DDBJ databases">
        <authorList>
            <person name="Muzny D."/>
            <person name="Qin X."/>
            <person name="Buhay C."/>
            <person name="Dugan-Rocha S."/>
            <person name="Ding Y."/>
            <person name="Chen G."/>
            <person name="Hawes A."/>
            <person name="Holder M."/>
            <person name="Jhangiani S."/>
            <person name="Johnson A."/>
            <person name="Khan Z."/>
            <person name="Li Z."/>
            <person name="Liu W."/>
            <person name="Liu X."/>
            <person name="Perez L."/>
            <person name="Shen H."/>
            <person name="Wang Q."/>
            <person name="Watt J."/>
            <person name="Xi L."/>
            <person name="Xin Y."/>
            <person name="Zhou J."/>
            <person name="Deng J."/>
            <person name="Jiang H."/>
            <person name="Liu Y."/>
            <person name="Qu J."/>
            <person name="Song X.-Z."/>
            <person name="Zhang L."/>
            <person name="Villasana D."/>
            <person name="Johnson A."/>
            <person name="Liu J."/>
            <person name="Liyanage D."/>
            <person name="Lorensuhewa L."/>
            <person name="Robinson T."/>
            <person name="Song A."/>
            <person name="Song B.-B."/>
            <person name="Dinh H."/>
            <person name="Thornton R."/>
            <person name="Coyle M."/>
            <person name="Francisco L."/>
            <person name="Jackson L."/>
            <person name="Javaid M."/>
            <person name="Korchina V."/>
            <person name="Kovar C."/>
            <person name="Mata R."/>
            <person name="Mathew T."/>
            <person name="Ngo R."/>
            <person name="Nguyen L."/>
            <person name="Nguyen N."/>
            <person name="Okwuonu G."/>
            <person name="Ongeri F."/>
            <person name="Pham C."/>
            <person name="Simmons D."/>
            <person name="Wilczek-Boney K."/>
            <person name="Hale W."/>
            <person name="Jakkamsetti A."/>
            <person name="Pham P."/>
            <person name="Ruth R."/>
            <person name="San Lucas F."/>
            <person name="Warren J."/>
            <person name="Zhang J."/>
            <person name="Zhao Z."/>
            <person name="Zhou C."/>
            <person name="Zhu D."/>
            <person name="Lee S."/>
            <person name="Bess C."/>
            <person name="Blankenburg K."/>
            <person name="Forbes L."/>
            <person name="Fu Q."/>
            <person name="Gubbala S."/>
            <person name="Hirani K."/>
            <person name="Jayaseelan J.C."/>
            <person name="Lara F."/>
            <person name="Munidasa M."/>
            <person name="Palculict T."/>
            <person name="Patil S."/>
            <person name="Pu L.-L."/>
            <person name="Saada N."/>
            <person name="Tang L."/>
            <person name="Weissenberger G."/>
            <person name="Zhu Y."/>
            <person name="Hemphill L."/>
            <person name="Shang Y."/>
            <person name="Youmans B."/>
            <person name="Ayvaz T."/>
            <person name="Ross M."/>
            <person name="Santibanez J."/>
            <person name="Aqrawi P."/>
            <person name="Gross S."/>
            <person name="Joshi V."/>
            <person name="Fowler G."/>
            <person name="Nazareth L."/>
            <person name="Reid J."/>
            <person name="Worley K."/>
            <person name="Petrosino J."/>
            <person name="Highlander S."/>
            <person name="Gibbs R."/>
        </authorList>
    </citation>
    <scope>NUCLEOTIDE SEQUENCE [LARGE SCALE GENOMIC DNA]</scope>
    <source>
        <strain evidence="4">ATCC 33030</strain>
    </source>
</reference>
<evidence type="ECO:0000313" key="4">
    <source>
        <dbReference type="EMBL" id="EFK54884.1"/>
    </source>
</evidence>
<proteinExistence type="predicted"/>
<dbReference type="EMBL" id="ACLJ02000001">
    <property type="protein sequence ID" value="EFK54884.1"/>
    <property type="molecule type" value="Genomic_DNA"/>
</dbReference>
<dbReference type="Gene3D" id="3.40.50.300">
    <property type="entry name" value="P-loop containing nucleotide triphosphate hydrolases"/>
    <property type="match status" value="1"/>
</dbReference>
<gene>
    <name evidence="4" type="ORF">HMPREF0291_10142</name>
</gene>
<keyword evidence="5" id="KW-1185">Reference proteome</keyword>